<dbReference type="GO" id="GO:0005634">
    <property type="term" value="C:nucleus"/>
    <property type="evidence" value="ECO:0007669"/>
    <property type="project" value="InterPro"/>
</dbReference>
<dbReference type="OrthoDB" id="19419at2759"/>
<feature type="compositionally biased region" description="Acidic residues" evidence="3">
    <location>
        <begin position="225"/>
        <end position="238"/>
    </location>
</feature>
<feature type="region of interest" description="Disordered" evidence="3">
    <location>
        <begin position="225"/>
        <end position="306"/>
    </location>
</feature>
<dbReference type="InterPro" id="IPR002164">
    <property type="entry name" value="NAP_family"/>
</dbReference>
<comment type="similarity">
    <text evidence="1 2">Belongs to the nucleosome assembly protein (NAP) family.</text>
</comment>
<dbReference type="STRING" id="685588.A0A067SLI9"/>
<evidence type="ECO:0000256" key="3">
    <source>
        <dbReference type="SAM" id="MobiDB-lite"/>
    </source>
</evidence>
<name>A0A067SLI9_GALM3</name>
<sequence length="306" mass="35267">MPDKTPLPFPETVLTDADRKKMDDIHKSVQRAQLIGEFSEMKRMEPIYESRRRFTTTIAKFWPSAFLRHEGLAMDLNNAEDIKALLNLTDVAIQRNPLEPRVFTIELTFSKNPYFEDRVLKKVYQFTKSQARKKELADREGFKWTMLDFDWDRDVKGSSQKIRWKPGMNLCTKYPKKLEANRVDVAELGSFFNWFESDGDVFDIGMIIEEEIFPNAINYFNGEVDEEDEEEEEDESESDGGKNASYKSGRNKKDESSDESDGGKRKPSKPSSSSKSSRNNYADDDSSEDDGPSFNFGRNAYNKGGR</sequence>
<keyword evidence="5" id="KW-1185">Reference proteome</keyword>
<evidence type="ECO:0000313" key="5">
    <source>
        <dbReference type="Proteomes" id="UP000027222"/>
    </source>
</evidence>
<feature type="compositionally biased region" description="Low complexity" evidence="3">
    <location>
        <begin position="269"/>
        <end position="278"/>
    </location>
</feature>
<dbReference type="PANTHER" id="PTHR11875">
    <property type="entry name" value="TESTIS-SPECIFIC Y-ENCODED PROTEIN"/>
    <property type="match status" value="1"/>
</dbReference>
<evidence type="ECO:0000313" key="4">
    <source>
        <dbReference type="EMBL" id="KDR70882.1"/>
    </source>
</evidence>
<evidence type="ECO:0000256" key="2">
    <source>
        <dbReference type="RuleBase" id="RU003876"/>
    </source>
</evidence>
<dbReference type="EMBL" id="KL142395">
    <property type="protein sequence ID" value="KDR70882.1"/>
    <property type="molecule type" value="Genomic_DNA"/>
</dbReference>
<evidence type="ECO:0000256" key="1">
    <source>
        <dbReference type="ARBA" id="ARBA00009947"/>
    </source>
</evidence>
<dbReference type="GO" id="GO:0006334">
    <property type="term" value="P:nucleosome assembly"/>
    <property type="evidence" value="ECO:0007669"/>
    <property type="project" value="InterPro"/>
</dbReference>
<dbReference type="SUPFAM" id="SSF143113">
    <property type="entry name" value="NAP-like"/>
    <property type="match status" value="1"/>
</dbReference>
<dbReference type="Proteomes" id="UP000027222">
    <property type="component" value="Unassembled WGS sequence"/>
</dbReference>
<dbReference type="Pfam" id="PF00956">
    <property type="entry name" value="NAP"/>
    <property type="match status" value="1"/>
</dbReference>
<accession>A0A067SLI9</accession>
<gene>
    <name evidence="4" type="ORF">GALMADRAFT_144355</name>
</gene>
<dbReference type="AlphaFoldDB" id="A0A067SLI9"/>
<dbReference type="InterPro" id="IPR037231">
    <property type="entry name" value="NAP-like_sf"/>
</dbReference>
<proteinExistence type="inferred from homology"/>
<dbReference type="Gene3D" id="3.30.1120.90">
    <property type="entry name" value="Nucleosome assembly protein"/>
    <property type="match status" value="1"/>
</dbReference>
<reference evidence="5" key="1">
    <citation type="journal article" date="2014" name="Proc. Natl. Acad. Sci. U.S.A.">
        <title>Extensive sampling of basidiomycete genomes demonstrates inadequacy of the white-rot/brown-rot paradigm for wood decay fungi.</title>
        <authorList>
            <person name="Riley R."/>
            <person name="Salamov A.A."/>
            <person name="Brown D.W."/>
            <person name="Nagy L.G."/>
            <person name="Floudas D."/>
            <person name="Held B.W."/>
            <person name="Levasseur A."/>
            <person name="Lombard V."/>
            <person name="Morin E."/>
            <person name="Otillar R."/>
            <person name="Lindquist E.A."/>
            <person name="Sun H."/>
            <person name="LaButti K.M."/>
            <person name="Schmutz J."/>
            <person name="Jabbour D."/>
            <person name="Luo H."/>
            <person name="Baker S.E."/>
            <person name="Pisabarro A.G."/>
            <person name="Walton J.D."/>
            <person name="Blanchette R.A."/>
            <person name="Henrissat B."/>
            <person name="Martin F."/>
            <person name="Cullen D."/>
            <person name="Hibbett D.S."/>
            <person name="Grigoriev I.V."/>
        </authorList>
    </citation>
    <scope>NUCLEOTIDE SEQUENCE [LARGE SCALE GENOMIC DNA]</scope>
    <source>
        <strain evidence="5">CBS 339.88</strain>
    </source>
</reference>
<dbReference type="HOGENOM" id="CLU_079108_0_0_1"/>
<organism evidence="4 5">
    <name type="scientific">Galerina marginata (strain CBS 339.88)</name>
    <dbReference type="NCBI Taxonomy" id="685588"/>
    <lineage>
        <taxon>Eukaryota</taxon>
        <taxon>Fungi</taxon>
        <taxon>Dikarya</taxon>
        <taxon>Basidiomycota</taxon>
        <taxon>Agaricomycotina</taxon>
        <taxon>Agaricomycetes</taxon>
        <taxon>Agaricomycetidae</taxon>
        <taxon>Agaricales</taxon>
        <taxon>Agaricineae</taxon>
        <taxon>Strophariaceae</taxon>
        <taxon>Galerina</taxon>
    </lineage>
</organism>
<protein>
    <recommendedName>
        <fullName evidence="6">Nucleosome assembly protein</fullName>
    </recommendedName>
</protein>
<feature type="compositionally biased region" description="Acidic residues" evidence="3">
    <location>
        <begin position="282"/>
        <end position="291"/>
    </location>
</feature>
<evidence type="ECO:0008006" key="6">
    <source>
        <dbReference type="Google" id="ProtNLM"/>
    </source>
</evidence>